<dbReference type="EMBL" id="PYUC01000008">
    <property type="protein sequence ID" value="PTB19545.1"/>
    <property type="molecule type" value="Genomic_DNA"/>
</dbReference>
<gene>
    <name evidence="1" type="ORF">C9I57_17855</name>
</gene>
<dbReference type="RefSeq" id="WP_107151955.1">
    <property type="nucleotide sequence ID" value="NZ_PYUC01000008.1"/>
</dbReference>
<proteinExistence type="predicted"/>
<name>A0A2T3XSS7_9BURK</name>
<evidence type="ECO:0000313" key="1">
    <source>
        <dbReference type="EMBL" id="PTB19545.1"/>
    </source>
</evidence>
<organism evidence="1 2">
    <name type="scientific">Trinickia symbiotica</name>
    <dbReference type="NCBI Taxonomy" id="863227"/>
    <lineage>
        <taxon>Bacteria</taxon>
        <taxon>Pseudomonadati</taxon>
        <taxon>Pseudomonadota</taxon>
        <taxon>Betaproteobacteria</taxon>
        <taxon>Burkholderiales</taxon>
        <taxon>Burkholderiaceae</taxon>
        <taxon>Trinickia</taxon>
    </lineage>
</organism>
<sequence length="227" mass="26242">MAQRLATLTAKDQDGNDSADEMRWFAEHLDLDGRVQGRYSLLLFFDLYLLMKSGRGNPFMVLDEIEALEGRGRQSRHKPPIQNRHQPLKNLWHKHYEQSDLASMAMNVRRGLNKYGMPFVQQMIDEAAAAGEERYITVEHVNDIANDVISGNLGRLRQEHALTGEWLMFAEYQGQRFYLCLATHHKSTHEHIRQQIDRLCTVEFPFLTTILEPWSPTPLPEVTTPTP</sequence>
<reference evidence="1 2" key="1">
    <citation type="submission" date="2018-03" db="EMBL/GenBank/DDBJ databases">
        <title>Whole genome analyses suggest that Burkholderia sensu lato contains two further novel genera in the rhizoxinica-symbiotica group Mycetohabitans gen. nov., and Trinickia gen. nov.: implications for the evolution of diazotrophy and nodulation in the Burkholderiaceae.</title>
        <authorList>
            <person name="Estrada De Los Santos P."/>
            <person name="Palmer M."/>
            <person name="Chavez-Ramirez B."/>
            <person name="Steenkamp E.T."/>
            <person name="Hirsch A.M."/>
            <person name="Manyaka P."/>
            <person name="Maluk M."/>
            <person name="Lafos M."/>
            <person name="Crook M."/>
            <person name="Gross E."/>
            <person name="Simon M.F."/>
            <person name="Bueno Dos Reis Junior F."/>
            <person name="Poole P.S."/>
            <person name="Venter S.N."/>
            <person name="James E.K."/>
        </authorList>
    </citation>
    <scope>NUCLEOTIDE SEQUENCE [LARGE SCALE GENOMIC DNA]</scope>
    <source>
        <strain evidence="1 2">JPY-366</strain>
    </source>
</reference>
<comment type="caution">
    <text evidence="1">The sequence shown here is derived from an EMBL/GenBank/DDBJ whole genome shotgun (WGS) entry which is preliminary data.</text>
</comment>
<accession>A0A2T3XSS7</accession>
<protein>
    <submittedName>
        <fullName evidence="1">Uncharacterized protein</fullName>
    </submittedName>
</protein>
<dbReference type="Proteomes" id="UP000240638">
    <property type="component" value="Unassembled WGS sequence"/>
</dbReference>
<evidence type="ECO:0000313" key="2">
    <source>
        <dbReference type="Proteomes" id="UP000240638"/>
    </source>
</evidence>
<dbReference type="AlphaFoldDB" id="A0A2T3XSS7"/>